<dbReference type="Ensembl" id="ENSACAT00000043964.1">
    <property type="protein sequence ID" value="ENSACAP00000034415.1"/>
    <property type="gene ID" value="ENSACAG00000034644.1"/>
</dbReference>
<dbReference type="InterPro" id="IPR003599">
    <property type="entry name" value="Ig_sub"/>
</dbReference>
<dbReference type="InterPro" id="IPR007110">
    <property type="entry name" value="Ig-like_dom"/>
</dbReference>
<dbReference type="InterPro" id="IPR050413">
    <property type="entry name" value="TCR_beta_variable"/>
</dbReference>
<dbReference type="InterPro" id="IPR013783">
    <property type="entry name" value="Ig-like_fold"/>
</dbReference>
<evidence type="ECO:0000256" key="2">
    <source>
        <dbReference type="ARBA" id="ARBA00022859"/>
    </source>
</evidence>
<dbReference type="SMART" id="SM00406">
    <property type="entry name" value="IGv"/>
    <property type="match status" value="1"/>
</dbReference>
<dbReference type="Proteomes" id="UP000001646">
    <property type="component" value="Unplaced"/>
</dbReference>
<dbReference type="InterPro" id="IPR036179">
    <property type="entry name" value="Ig-like_dom_sf"/>
</dbReference>
<accession>A0A803TGS5</accession>
<dbReference type="GO" id="GO:0002376">
    <property type="term" value="P:immune system process"/>
    <property type="evidence" value="ECO:0007669"/>
    <property type="project" value="UniProtKB-KW"/>
</dbReference>
<evidence type="ECO:0000259" key="4">
    <source>
        <dbReference type="PROSITE" id="PS50835"/>
    </source>
</evidence>
<dbReference type="AlphaFoldDB" id="A0A803TGS5"/>
<evidence type="ECO:0000256" key="1">
    <source>
        <dbReference type="ARBA" id="ARBA00022729"/>
    </source>
</evidence>
<reference evidence="5" key="1">
    <citation type="submission" date="2009-12" db="EMBL/GenBank/DDBJ databases">
        <title>The Genome Sequence of Anolis carolinensis (Green Anole Lizard).</title>
        <authorList>
            <consortium name="The Genome Sequencing Platform"/>
            <person name="Di Palma F."/>
            <person name="Alfoldi J."/>
            <person name="Heiman D."/>
            <person name="Young S."/>
            <person name="Grabherr M."/>
            <person name="Johnson J."/>
            <person name="Lander E.S."/>
            <person name="Lindblad-Toh K."/>
        </authorList>
    </citation>
    <scope>NUCLEOTIDE SEQUENCE [LARGE SCALE GENOMIC DNA]</scope>
    <source>
        <strain evidence="5">JBL SC #1</strain>
    </source>
</reference>
<evidence type="ECO:0000256" key="3">
    <source>
        <dbReference type="SAM" id="MobiDB-lite"/>
    </source>
</evidence>
<dbReference type="InParanoid" id="A0A803TGS5"/>
<dbReference type="GO" id="GO:0007166">
    <property type="term" value="P:cell surface receptor signaling pathway"/>
    <property type="evidence" value="ECO:0000318"/>
    <property type="project" value="GO_Central"/>
</dbReference>
<name>A0A803TGS5_ANOCA</name>
<evidence type="ECO:0000313" key="5">
    <source>
        <dbReference type="Ensembl" id="ENSACAP00000034415.1"/>
    </source>
</evidence>
<dbReference type="SMART" id="SM00409">
    <property type="entry name" value="IG"/>
    <property type="match status" value="1"/>
</dbReference>
<reference evidence="5" key="2">
    <citation type="submission" date="2025-08" db="UniProtKB">
        <authorList>
            <consortium name="Ensembl"/>
        </authorList>
    </citation>
    <scope>IDENTIFICATION</scope>
</reference>
<dbReference type="InterPro" id="IPR013106">
    <property type="entry name" value="Ig_V-set"/>
</dbReference>
<feature type="domain" description="Ig-like" evidence="4">
    <location>
        <begin position="8"/>
        <end position="121"/>
    </location>
</feature>
<reference evidence="5" key="3">
    <citation type="submission" date="2025-09" db="UniProtKB">
        <authorList>
            <consortium name="Ensembl"/>
        </authorList>
    </citation>
    <scope>IDENTIFICATION</scope>
</reference>
<dbReference type="GO" id="GO:0005886">
    <property type="term" value="C:plasma membrane"/>
    <property type="evidence" value="ECO:0000318"/>
    <property type="project" value="GO_Central"/>
</dbReference>
<dbReference type="PROSITE" id="PS50835">
    <property type="entry name" value="IG_LIKE"/>
    <property type="match status" value="1"/>
</dbReference>
<dbReference type="GeneTree" id="ENSGT00940000178888"/>
<protein>
    <recommendedName>
        <fullName evidence="4">Ig-like domain-containing protein</fullName>
    </recommendedName>
</protein>
<dbReference type="Pfam" id="PF07686">
    <property type="entry name" value="V-set"/>
    <property type="match status" value="1"/>
</dbReference>
<sequence>EGAFSSLPKGHTDGEIQQPPSFIVEKGASVRFQCKKSNNHDAMYWYQQQQGKGPQLLYFSRANIPDSEQKETNDDRFSAQRLKFEDFDLSISSVEMEDSATYFCASSLHSSGENPPQCTITPLFVYCFGRKEERKYYTYPLFIVFFCP</sequence>
<dbReference type="Gene3D" id="2.60.40.10">
    <property type="entry name" value="Immunoglobulins"/>
    <property type="match status" value="1"/>
</dbReference>
<dbReference type="SUPFAM" id="SSF48726">
    <property type="entry name" value="Immunoglobulin"/>
    <property type="match status" value="1"/>
</dbReference>
<dbReference type="PANTHER" id="PTHR23268">
    <property type="entry name" value="T-CELL RECEPTOR BETA CHAIN"/>
    <property type="match status" value="1"/>
</dbReference>
<keyword evidence="2" id="KW-0391">Immunity</keyword>
<organism evidence="5 6">
    <name type="scientific">Anolis carolinensis</name>
    <name type="common">Green anole</name>
    <name type="synonym">American chameleon</name>
    <dbReference type="NCBI Taxonomy" id="28377"/>
    <lineage>
        <taxon>Eukaryota</taxon>
        <taxon>Metazoa</taxon>
        <taxon>Chordata</taxon>
        <taxon>Craniata</taxon>
        <taxon>Vertebrata</taxon>
        <taxon>Euteleostomi</taxon>
        <taxon>Lepidosauria</taxon>
        <taxon>Squamata</taxon>
        <taxon>Bifurcata</taxon>
        <taxon>Unidentata</taxon>
        <taxon>Episquamata</taxon>
        <taxon>Toxicofera</taxon>
        <taxon>Iguania</taxon>
        <taxon>Dactyloidae</taxon>
        <taxon>Anolis</taxon>
    </lineage>
</organism>
<proteinExistence type="predicted"/>
<feature type="region of interest" description="Disordered" evidence="3">
    <location>
        <begin position="1"/>
        <end position="20"/>
    </location>
</feature>
<keyword evidence="6" id="KW-1185">Reference proteome</keyword>
<dbReference type="PANTHER" id="PTHR23268:SF14">
    <property type="entry name" value="T CELL RECEPTOR BETA VARIABLE 12-3-RELATED"/>
    <property type="match status" value="1"/>
</dbReference>
<keyword evidence="1" id="KW-0732">Signal</keyword>
<evidence type="ECO:0000313" key="6">
    <source>
        <dbReference type="Proteomes" id="UP000001646"/>
    </source>
</evidence>